<organism evidence="2 3">
    <name type="scientific">Rotaria sordida</name>
    <dbReference type="NCBI Taxonomy" id="392033"/>
    <lineage>
        <taxon>Eukaryota</taxon>
        <taxon>Metazoa</taxon>
        <taxon>Spiralia</taxon>
        <taxon>Gnathifera</taxon>
        <taxon>Rotifera</taxon>
        <taxon>Eurotatoria</taxon>
        <taxon>Bdelloidea</taxon>
        <taxon>Philodinida</taxon>
        <taxon>Philodinidae</taxon>
        <taxon>Rotaria</taxon>
    </lineage>
</organism>
<feature type="compositionally biased region" description="Basic and acidic residues" evidence="1">
    <location>
        <begin position="209"/>
        <end position="245"/>
    </location>
</feature>
<dbReference type="Proteomes" id="UP000663874">
    <property type="component" value="Unassembled WGS sequence"/>
</dbReference>
<evidence type="ECO:0000313" key="2">
    <source>
        <dbReference type="EMBL" id="CAF4232458.1"/>
    </source>
</evidence>
<feature type="compositionally biased region" description="Low complexity" evidence="1">
    <location>
        <begin position="171"/>
        <end position="185"/>
    </location>
</feature>
<accession>A0A820DHM5</accession>
<feature type="compositionally biased region" description="Basic and acidic residues" evidence="1">
    <location>
        <begin position="188"/>
        <end position="203"/>
    </location>
</feature>
<gene>
    <name evidence="2" type="ORF">FNK824_LOCUS37776</name>
</gene>
<dbReference type="EMBL" id="CAJOBE010019918">
    <property type="protein sequence ID" value="CAF4232458.1"/>
    <property type="molecule type" value="Genomic_DNA"/>
</dbReference>
<feature type="compositionally biased region" description="Basic and acidic residues" evidence="1">
    <location>
        <begin position="254"/>
        <end position="265"/>
    </location>
</feature>
<feature type="non-terminal residue" evidence="2">
    <location>
        <position position="1"/>
    </location>
</feature>
<evidence type="ECO:0000313" key="3">
    <source>
        <dbReference type="Proteomes" id="UP000663874"/>
    </source>
</evidence>
<feature type="region of interest" description="Disordered" evidence="1">
    <location>
        <begin position="134"/>
        <end position="280"/>
    </location>
</feature>
<comment type="caution">
    <text evidence="2">The sequence shown here is derived from an EMBL/GenBank/DDBJ whole genome shotgun (WGS) entry which is preliminary data.</text>
</comment>
<evidence type="ECO:0000256" key="1">
    <source>
        <dbReference type="SAM" id="MobiDB-lite"/>
    </source>
</evidence>
<protein>
    <submittedName>
        <fullName evidence="2">Uncharacterized protein</fullName>
    </submittedName>
</protein>
<proteinExistence type="predicted"/>
<dbReference type="AlphaFoldDB" id="A0A820DHM5"/>
<sequence length="421" mass="48751">RTIIELMTNETYCDSMYSQFVGSVAFIIKAMCKNNTFSELYEISALCNVLKCNMRSIYPEIDFREDLTIMNNLFTQGPPVIANCDITILWSHVLNEIDARASNNNVWSPNHFVPLLSSAVYYASEYGNKSPKFATPEKKTFKNNTPTRIRSPGFECSPSSRRRIDNMGMYSTQSISSSVVQQSQSDIEEQRRVQLDVLKERTRSSRMNETTEHRQIRLEKQKRQDQASRSNETEEHRQIRLEKQKTRTQSNRSNETEQQRQIRLEKQRKRSQANRAKDKLEKHTFVDIDIHRQNIEIQFSGTEEEASWNNSSTNENVIQKKNDSNYSSWPESIPRELKETRLQQFLQQMPMPVLAEATCTICNVRTQIQQSKKVPLSKIPNIDILKDSDELKNLITNGSSLLSQHLDSNNAAILQNIQSNI</sequence>
<name>A0A820DHM5_9BILA</name>
<reference evidence="2" key="1">
    <citation type="submission" date="2021-02" db="EMBL/GenBank/DDBJ databases">
        <authorList>
            <person name="Nowell W R."/>
        </authorList>
    </citation>
    <scope>NUCLEOTIDE SEQUENCE</scope>
</reference>